<accession>A0A2H0RBR6</accession>
<dbReference type="SUPFAM" id="SSF56300">
    <property type="entry name" value="Metallo-dependent phosphatases"/>
    <property type="match status" value="1"/>
</dbReference>
<sequence length="172" mass="19833">MLQYYPERKRWVFHKYGITQLTVNNMNNVIMSNIVGVIGNLPGDLYVLGDVSISKKDNVIIWLEKLQSKIHNCNLHLIVGNHDSKKVIKWDGWKSVSEYKLIYDRGIPVVLFHYPIESWHGMPKGAVHLHGHQHGKNKQSAYLRKDVGIDLWATPVTLDDIGFRVSHKNKNI</sequence>
<dbReference type="InterPro" id="IPR029052">
    <property type="entry name" value="Metallo-depent_PP-like"/>
</dbReference>
<dbReference type="EMBL" id="PCXU01000003">
    <property type="protein sequence ID" value="PIR43910.1"/>
    <property type="molecule type" value="Genomic_DNA"/>
</dbReference>
<dbReference type="Proteomes" id="UP000230214">
    <property type="component" value="Unassembled WGS sequence"/>
</dbReference>
<comment type="caution">
    <text evidence="1">The sequence shown here is derived from an EMBL/GenBank/DDBJ whole genome shotgun (WGS) entry which is preliminary data.</text>
</comment>
<reference evidence="1 2" key="1">
    <citation type="submission" date="2017-09" db="EMBL/GenBank/DDBJ databases">
        <title>Depth-based differentiation of microbial function through sediment-hosted aquifers and enrichment of novel symbionts in the deep terrestrial subsurface.</title>
        <authorList>
            <person name="Probst A.J."/>
            <person name="Ladd B."/>
            <person name="Jarett J.K."/>
            <person name="Geller-Mcgrath D.E."/>
            <person name="Sieber C.M."/>
            <person name="Emerson J.B."/>
            <person name="Anantharaman K."/>
            <person name="Thomas B.C."/>
            <person name="Malmstrom R."/>
            <person name="Stieglmeier M."/>
            <person name="Klingl A."/>
            <person name="Woyke T."/>
            <person name="Ryan C.M."/>
            <person name="Banfield J.F."/>
        </authorList>
    </citation>
    <scope>NUCLEOTIDE SEQUENCE [LARGE SCALE GENOMIC DNA]</scope>
    <source>
        <strain evidence="1">CG10_big_fil_rev_8_21_14_0_10_32_10</strain>
    </source>
</reference>
<evidence type="ECO:0008006" key="3">
    <source>
        <dbReference type="Google" id="ProtNLM"/>
    </source>
</evidence>
<evidence type="ECO:0000313" key="1">
    <source>
        <dbReference type="EMBL" id="PIR43910.1"/>
    </source>
</evidence>
<evidence type="ECO:0000313" key="2">
    <source>
        <dbReference type="Proteomes" id="UP000230214"/>
    </source>
</evidence>
<dbReference type="Gene3D" id="3.60.21.10">
    <property type="match status" value="1"/>
</dbReference>
<dbReference type="AlphaFoldDB" id="A0A2H0RBR6"/>
<proteinExistence type="predicted"/>
<name>A0A2H0RBR6_UNCKA</name>
<gene>
    <name evidence="1" type="ORF">COV24_00230</name>
</gene>
<organism evidence="1 2">
    <name type="scientific">candidate division WWE3 bacterium CG10_big_fil_rev_8_21_14_0_10_32_10</name>
    <dbReference type="NCBI Taxonomy" id="1975090"/>
    <lineage>
        <taxon>Bacteria</taxon>
        <taxon>Katanobacteria</taxon>
    </lineage>
</organism>
<protein>
    <recommendedName>
        <fullName evidence="3">Calcineurin-like phosphoesterase domain-containing protein</fullName>
    </recommendedName>
</protein>